<keyword evidence="1" id="KW-0805">Transcription regulation</keyword>
<comment type="caution">
    <text evidence="5">The sequence shown here is derived from an EMBL/GenBank/DDBJ whole genome shotgun (WGS) entry which is preliminary data.</text>
</comment>
<dbReference type="GeneID" id="91147755"/>
<protein>
    <submittedName>
        <fullName evidence="5">AraC-like DNA-binding protein</fullName>
    </submittedName>
</protein>
<dbReference type="InterPro" id="IPR050204">
    <property type="entry name" value="AraC_XylS_family_regulators"/>
</dbReference>
<dbReference type="InterPro" id="IPR009057">
    <property type="entry name" value="Homeodomain-like_sf"/>
</dbReference>
<dbReference type="InterPro" id="IPR032783">
    <property type="entry name" value="AraC_lig"/>
</dbReference>
<dbReference type="InterPro" id="IPR020449">
    <property type="entry name" value="Tscrpt_reg_AraC-type_HTH"/>
</dbReference>
<name>A0ABV2MDC2_9HYPH</name>
<dbReference type="PRINTS" id="PR00032">
    <property type="entry name" value="HTHARAC"/>
</dbReference>
<dbReference type="PROSITE" id="PS00041">
    <property type="entry name" value="HTH_ARAC_FAMILY_1"/>
    <property type="match status" value="1"/>
</dbReference>
<dbReference type="Proteomes" id="UP001549077">
    <property type="component" value="Unassembled WGS sequence"/>
</dbReference>
<dbReference type="SMART" id="SM00342">
    <property type="entry name" value="HTH_ARAC"/>
    <property type="match status" value="1"/>
</dbReference>
<dbReference type="InterPro" id="IPR018060">
    <property type="entry name" value="HTH_AraC"/>
</dbReference>
<keyword evidence="3" id="KW-0804">Transcription</keyword>
<keyword evidence="2" id="KW-0238">DNA-binding</keyword>
<reference evidence="5 6" key="1">
    <citation type="submission" date="2024-06" db="EMBL/GenBank/DDBJ databases">
        <title>Genomic Encyclopedia of Type Strains, Phase IV (KMG-IV): sequencing the most valuable type-strain genomes for metagenomic binning, comparative biology and taxonomic classification.</title>
        <authorList>
            <person name="Goeker M."/>
        </authorList>
    </citation>
    <scope>NUCLEOTIDE SEQUENCE [LARGE SCALE GENOMIC DNA]</scope>
    <source>
        <strain evidence="5 6">DSM 29288</strain>
    </source>
</reference>
<evidence type="ECO:0000259" key="4">
    <source>
        <dbReference type="PROSITE" id="PS01124"/>
    </source>
</evidence>
<evidence type="ECO:0000256" key="1">
    <source>
        <dbReference type="ARBA" id="ARBA00023015"/>
    </source>
</evidence>
<dbReference type="InterPro" id="IPR018062">
    <property type="entry name" value="HTH_AraC-typ_CS"/>
</dbReference>
<gene>
    <name evidence="5" type="ORF">ABID08_001811</name>
</gene>
<organism evidence="5 6">
    <name type="scientific">Rhizobium binae</name>
    <dbReference type="NCBI Taxonomy" id="1138190"/>
    <lineage>
        <taxon>Bacteria</taxon>
        <taxon>Pseudomonadati</taxon>
        <taxon>Pseudomonadota</taxon>
        <taxon>Alphaproteobacteria</taxon>
        <taxon>Hyphomicrobiales</taxon>
        <taxon>Rhizobiaceae</taxon>
        <taxon>Rhizobium/Agrobacterium group</taxon>
        <taxon>Rhizobium</taxon>
    </lineage>
</organism>
<dbReference type="PROSITE" id="PS01124">
    <property type="entry name" value="HTH_ARAC_FAMILY_2"/>
    <property type="match status" value="1"/>
</dbReference>
<evidence type="ECO:0000313" key="5">
    <source>
        <dbReference type="EMBL" id="MET3754462.1"/>
    </source>
</evidence>
<accession>A0ABV2MDC2</accession>
<dbReference type="SUPFAM" id="SSF51182">
    <property type="entry name" value="RmlC-like cupins"/>
    <property type="match status" value="1"/>
</dbReference>
<dbReference type="SUPFAM" id="SSF46689">
    <property type="entry name" value="Homeodomain-like"/>
    <property type="match status" value="2"/>
</dbReference>
<evidence type="ECO:0000256" key="3">
    <source>
        <dbReference type="ARBA" id="ARBA00023163"/>
    </source>
</evidence>
<dbReference type="Gene3D" id="1.10.10.60">
    <property type="entry name" value="Homeodomain-like"/>
    <property type="match status" value="2"/>
</dbReference>
<dbReference type="RefSeq" id="WP_168294232.1">
    <property type="nucleotide sequence ID" value="NZ_CP071604.1"/>
</dbReference>
<sequence>MRDKDYSVYDRRTMAETDDFLSGRLRIGTAMQEMDLLSDVLSASRLGASQISFAHLLTPWGIAVEPMRNAAIHLVQAGECWLRLEGRAEPIHIGQGDMLLVAGGVAHQISNPPDAEVLPMQMALAHSRAGDRDASGEGETTLLCAKLSVRERVPNPLVPLLPPLVLLTRAQVEADASLRLIGELLRIEADGLNIGRDIVAPRLLDSALVFLLRAWLESQPVQVAGWFAALRDPAVARALRLIHAAPARPWSVESLASSVGQSRATFARRFAKVMGEPPLTYVARWRMNMAARALAETSDTVDQIAHRVGYESTPSFSQAFQRIAGRSPGEYRKFQGADRAHVNTAHRS</sequence>
<dbReference type="InterPro" id="IPR011051">
    <property type="entry name" value="RmlC_Cupin_sf"/>
</dbReference>
<evidence type="ECO:0000313" key="6">
    <source>
        <dbReference type="Proteomes" id="UP001549077"/>
    </source>
</evidence>
<keyword evidence="6" id="KW-1185">Reference proteome</keyword>
<proteinExistence type="predicted"/>
<dbReference type="PANTHER" id="PTHR46796">
    <property type="entry name" value="HTH-TYPE TRANSCRIPTIONAL ACTIVATOR RHAS-RELATED"/>
    <property type="match status" value="1"/>
</dbReference>
<dbReference type="EMBL" id="JBEPMY010000003">
    <property type="protein sequence ID" value="MET3754462.1"/>
    <property type="molecule type" value="Genomic_DNA"/>
</dbReference>
<dbReference type="PANTHER" id="PTHR46796:SF13">
    <property type="entry name" value="HTH-TYPE TRANSCRIPTIONAL ACTIVATOR RHAS"/>
    <property type="match status" value="1"/>
</dbReference>
<dbReference type="Pfam" id="PF12833">
    <property type="entry name" value="HTH_18"/>
    <property type="match status" value="1"/>
</dbReference>
<dbReference type="Pfam" id="PF12852">
    <property type="entry name" value="Cupin_6"/>
    <property type="match status" value="1"/>
</dbReference>
<evidence type="ECO:0000256" key="2">
    <source>
        <dbReference type="ARBA" id="ARBA00023125"/>
    </source>
</evidence>
<feature type="domain" description="HTH araC/xylS-type" evidence="4">
    <location>
        <begin position="236"/>
        <end position="334"/>
    </location>
</feature>